<dbReference type="InterPro" id="IPR050109">
    <property type="entry name" value="HTH-type_TetR-like_transc_reg"/>
</dbReference>
<evidence type="ECO:0000256" key="4">
    <source>
        <dbReference type="PROSITE-ProRule" id="PRU00335"/>
    </source>
</evidence>
<evidence type="ECO:0000313" key="8">
    <source>
        <dbReference type="Proteomes" id="UP001054854"/>
    </source>
</evidence>
<dbReference type="SUPFAM" id="SSF48498">
    <property type="entry name" value="Tetracyclin repressor-like, C-terminal domain"/>
    <property type="match status" value="1"/>
</dbReference>
<evidence type="ECO:0000256" key="5">
    <source>
        <dbReference type="SAM" id="MobiDB-lite"/>
    </source>
</evidence>
<evidence type="ECO:0000259" key="6">
    <source>
        <dbReference type="PROSITE" id="PS50977"/>
    </source>
</evidence>
<keyword evidence="3" id="KW-0804">Transcription</keyword>
<dbReference type="Gene3D" id="1.10.10.60">
    <property type="entry name" value="Homeodomain-like"/>
    <property type="match status" value="1"/>
</dbReference>
<organism evidence="7 8">
    <name type="scientific">Streptomyces hygroscopicus</name>
    <dbReference type="NCBI Taxonomy" id="1912"/>
    <lineage>
        <taxon>Bacteria</taxon>
        <taxon>Bacillati</taxon>
        <taxon>Actinomycetota</taxon>
        <taxon>Actinomycetes</taxon>
        <taxon>Kitasatosporales</taxon>
        <taxon>Streptomycetaceae</taxon>
        <taxon>Streptomyces</taxon>
        <taxon>Streptomyces violaceusniger group</taxon>
    </lineage>
</organism>
<dbReference type="PANTHER" id="PTHR30055">
    <property type="entry name" value="HTH-TYPE TRANSCRIPTIONAL REGULATOR RUTR"/>
    <property type="match status" value="1"/>
</dbReference>
<dbReference type="InterPro" id="IPR011075">
    <property type="entry name" value="TetR_C"/>
</dbReference>
<feature type="region of interest" description="Disordered" evidence="5">
    <location>
        <begin position="27"/>
        <end position="47"/>
    </location>
</feature>
<dbReference type="EMBL" id="BNEK01000002">
    <property type="protein sequence ID" value="GHJ26574.1"/>
    <property type="molecule type" value="Genomic_DNA"/>
</dbReference>
<comment type="caution">
    <text evidence="7">The sequence shown here is derived from an EMBL/GenBank/DDBJ whole genome shotgun (WGS) entry which is preliminary data.</text>
</comment>
<dbReference type="Pfam" id="PF16859">
    <property type="entry name" value="TetR_C_11"/>
    <property type="match status" value="1"/>
</dbReference>
<dbReference type="InterPro" id="IPR009057">
    <property type="entry name" value="Homeodomain-like_sf"/>
</dbReference>
<dbReference type="PRINTS" id="PR00455">
    <property type="entry name" value="HTHTETR"/>
</dbReference>
<keyword evidence="1" id="KW-0805">Transcription regulation</keyword>
<dbReference type="PANTHER" id="PTHR30055:SF148">
    <property type="entry name" value="TETR-FAMILY TRANSCRIPTIONAL REGULATOR"/>
    <property type="match status" value="1"/>
</dbReference>
<gene>
    <name evidence="7" type="ORF">TPA0910_10070</name>
</gene>
<feature type="domain" description="HTH tetR-type" evidence="6">
    <location>
        <begin position="53"/>
        <end position="113"/>
    </location>
</feature>
<keyword evidence="2 4" id="KW-0238">DNA-binding</keyword>
<proteinExistence type="predicted"/>
<dbReference type="PROSITE" id="PS50977">
    <property type="entry name" value="HTH_TETR_2"/>
    <property type="match status" value="1"/>
</dbReference>
<dbReference type="InterPro" id="IPR001647">
    <property type="entry name" value="HTH_TetR"/>
</dbReference>
<dbReference type="InterPro" id="IPR036271">
    <property type="entry name" value="Tet_transcr_reg_TetR-rel_C_sf"/>
</dbReference>
<accession>A0ABQ3TTC5</accession>
<evidence type="ECO:0000256" key="2">
    <source>
        <dbReference type="ARBA" id="ARBA00023125"/>
    </source>
</evidence>
<feature type="DNA-binding region" description="H-T-H motif" evidence="4">
    <location>
        <begin position="76"/>
        <end position="95"/>
    </location>
</feature>
<evidence type="ECO:0000256" key="3">
    <source>
        <dbReference type="ARBA" id="ARBA00023163"/>
    </source>
</evidence>
<dbReference type="SUPFAM" id="SSF46689">
    <property type="entry name" value="Homeodomain-like"/>
    <property type="match status" value="1"/>
</dbReference>
<protein>
    <submittedName>
        <fullName evidence="7">TetR family transcriptional regulator</fullName>
    </submittedName>
</protein>
<dbReference type="Proteomes" id="UP001054854">
    <property type="component" value="Unassembled WGS sequence"/>
</dbReference>
<dbReference type="Pfam" id="PF00440">
    <property type="entry name" value="TetR_N"/>
    <property type="match status" value="1"/>
</dbReference>
<keyword evidence="8" id="KW-1185">Reference proteome</keyword>
<name>A0ABQ3TTC5_STRHY</name>
<sequence>MCVFLDVFPGVFRDAFPGVPARGGTIPTMSAPANRSGAVTARPPVGRGRRPFGEVRQAVLQAAAQTLFEAGIAGFTVERVARRAGVSRVTVHKHWPSRGALALDAFTDTFHIDLAFHDTGDVRRDLREILGAFARLLASKPAGPAFAQLLGAAQIDADLAEAIRERYVAPRRRAVLDILDAARERGEIPADVDVTVMVDMMWGACYNRLLMPGLTGTLTEDFARSVVDMALAGACASPRA</sequence>
<reference evidence="7" key="1">
    <citation type="submission" date="2024-05" db="EMBL/GenBank/DDBJ databases">
        <title>Whole genome shotgun sequence of Streptomyces hygroscopicus NBRC 113678.</title>
        <authorList>
            <person name="Komaki H."/>
            <person name="Tamura T."/>
        </authorList>
    </citation>
    <scope>NUCLEOTIDE SEQUENCE</scope>
    <source>
        <strain evidence="7">N11-34</strain>
    </source>
</reference>
<dbReference type="Gene3D" id="1.10.357.10">
    <property type="entry name" value="Tetracycline Repressor, domain 2"/>
    <property type="match status" value="1"/>
</dbReference>
<evidence type="ECO:0000256" key="1">
    <source>
        <dbReference type="ARBA" id="ARBA00023015"/>
    </source>
</evidence>
<evidence type="ECO:0000313" key="7">
    <source>
        <dbReference type="EMBL" id="GHJ26574.1"/>
    </source>
</evidence>